<dbReference type="Pfam" id="PF01510">
    <property type="entry name" value="Amidase_2"/>
    <property type="match status" value="1"/>
</dbReference>
<dbReference type="SMART" id="SM00644">
    <property type="entry name" value="Ami_2"/>
    <property type="match status" value="1"/>
</dbReference>
<dbReference type="Proteomes" id="UP001501081">
    <property type="component" value="Unassembled WGS sequence"/>
</dbReference>
<accession>A0ABP7PTS9</accession>
<dbReference type="Gene3D" id="1.10.101.10">
    <property type="entry name" value="PGBD-like superfamily/PGBD"/>
    <property type="match status" value="1"/>
</dbReference>
<proteinExistence type="predicted"/>
<dbReference type="SUPFAM" id="SSF55846">
    <property type="entry name" value="N-acetylmuramoyl-L-alanine amidase-like"/>
    <property type="match status" value="1"/>
</dbReference>
<gene>
    <name evidence="2" type="ORF">GCM10022246_24550</name>
</gene>
<dbReference type="EMBL" id="BAABAK010000011">
    <property type="protein sequence ID" value="GAA3971148.1"/>
    <property type="molecule type" value="Genomic_DNA"/>
</dbReference>
<name>A0ABP7PTS9_9SPHI</name>
<dbReference type="SUPFAM" id="SSF47090">
    <property type="entry name" value="PGBD-like"/>
    <property type="match status" value="1"/>
</dbReference>
<dbReference type="Gene3D" id="3.40.80.10">
    <property type="entry name" value="Peptidoglycan recognition protein-like"/>
    <property type="match status" value="1"/>
</dbReference>
<sequence>MSYSLTWLPKVLLEAGLKVAECPGWENCGRAEMGTVEGVLCHHTATVNERGNMPSLQTLIHGRTGKDALPGPLSQLGLGRDGTYYIIAAGRCNHAGPGIWKGVTAGGSHFIGIEAENLGNGKEPWPEVQMDAYVRGVAAILKHIGKSTDYCAGHKEYRLPKGYKDDPNFDMNDFRLRVKAVMGGATTAQKLIPAAELSGKARSTLRRGQANDADLVKQLQQLLKIKMDGFFGPDTESAVRGFQRSAATVPDGIVGPKTWKALDEQSSS</sequence>
<dbReference type="Pfam" id="PF01471">
    <property type="entry name" value="PG_binding_1"/>
    <property type="match status" value="1"/>
</dbReference>
<organism evidence="2 3">
    <name type="scientific">Pedobacter ginsengiterrae</name>
    <dbReference type="NCBI Taxonomy" id="871696"/>
    <lineage>
        <taxon>Bacteria</taxon>
        <taxon>Pseudomonadati</taxon>
        <taxon>Bacteroidota</taxon>
        <taxon>Sphingobacteriia</taxon>
        <taxon>Sphingobacteriales</taxon>
        <taxon>Sphingobacteriaceae</taxon>
        <taxon>Pedobacter</taxon>
    </lineage>
</organism>
<dbReference type="InterPro" id="IPR002477">
    <property type="entry name" value="Peptidoglycan-bd-like"/>
</dbReference>
<protein>
    <submittedName>
        <fullName evidence="2">Peptidoglycan-binding domain-containing protein</fullName>
    </submittedName>
</protein>
<comment type="caution">
    <text evidence="2">The sequence shown here is derived from an EMBL/GenBank/DDBJ whole genome shotgun (WGS) entry which is preliminary data.</text>
</comment>
<evidence type="ECO:0000313" key="2">
    <source>
        <dbReference type="EMBL" id="GAA3971148.1"/>
    </source>
</evidence>
<dbReference type="InterPro" id="IPR036505">
    <property type="entry name" value="Amidase/PGRP_sf"/>
</dbReference>
<evidence type="ECO:0000259" key="1">
    <source>
        <dbReference type="SMART" id="SM00644"/>
    </source>
</evidence>
<reference evidence="3" key="1">
    <citation type="journal article" date="2019" name="Int. J. Syst. Evol. Microbiol.">
        <title>The Global Catalogue of Microorganisms (GCM) 10K type strain sequencing project: providing services to taxonomists for standard genome sequencing and annotation.</title>
        <authorList>
            <consortium name="The Broad Institute Genomics Platform"/>
            <consortium name="The Broad Institute Genome Sequencing Center for Infectious Disease"/>
            <person name="Wu L."/>
            <person name="Ma J."/>
        </authorList>
    </citation>
    <scope>NUCLEOTIDE SEQUENCE [LARGE SCALE GENOMIC DNA]</scope>
    <source>
        <strain evidence="3">JCM 17338</strain>
    </source>
</reference>
<dbReference type="RefSeq" id="WP_344767414.1">
    <property type="nucleotide sequence ID" value="NZ_BAABAK010000011.1"/>
</dbReference>
<evidence type="ECO:0000313" key="3">
    <source>
        <dbReference type="Proteomes" id="UP001501081"/>
    </source>
</evidence>
<keyword evidence="3" id="KW-1185">Reference proteome</keyword>
<dbReference type="InterPro" id="IPR036365">
    <property type="entry name" value="PGBD-like_sf"/>
</dbReference>
<dbReference type="InterPro" id="IPR036366">
    <property type="entry name" value="PGBDSf"/>
</dbReference>
<feature type="domain" description="N-acetylmuramoyl-L-alanine amidase" evidence="1">
    <location>
        <begin position="24"/>
        <end position="168"/>
    </location>
</feature>
<dbReference type="InterPro" id="IPR002502">
    <property type="entry name" value="Amidase_domain"/>
</dbReference>